<dbReference type="InterPro" id="IPR002229">
    <property type="entry name" value="RhesusRHD"/>
</dbReference>
<evidence type="ECO:0000256" key="4">
    <source>
        <dbReference type="ARBA" id="ARBA00022448"/>
    </source>
</evidence>
<evidence type="ECO:0000256" key="2">
    <source>
        <dbReference type="ARBA" id="ARBA00004567"/>
    </source>
</evidence>
<dbReference type="GO" id="GO:0051028">
    <property type="term" value="P:mRNA transport"/>
    <property type="evidence" value="ECO:0007669"/>
    <property type="project" value="UniProtKB-KW"/>
</dbReference>
<evidence type="ECO:0000256" key="12">
    <source>
        <dbReference type="ARBA" id="ARBA00023242"/>
    </source>
</evidence>
<evidence type="ECO:0000256" key="8">
    <source>
        <dbReference type="ARBA" id="ARBA00022989"/>
    </source>
</evidence>
<comment type="similarity">
    <text evidence="3">Belongs to the NDC1 family.</text>
</comment>
<evidence type="ECO:0000256" key="11">
    <source>
        <dbReference type="ARBA" id="ARBA00023136"/>
    </source>
</evidence>
<dbReference type="GO" id="GO:0008519">
    <property type="term" value="F:ammonium channel activity"/>
    <property type="evidence" value="ECO:0007669"/>
    <property type="project" value="InterPro"/>
</dbReference>
<dbReference type="AlphaFoldDB" id="A0A1I7XES2"/>
<dbReference type="GO" id="GO:0031965">
    <property type="term" value="C:nuclear membrane"/>
    <property type="evidence" value="ECO:0007669"/>
    <property type="project" value="UniProtKB-SubCell"/>
</dbReference>
<proteinExistence type="inferred from homology"/>
<evidence type="ECO:0000256" key="14">
    <source>
        <dbReference type="SAM" id="Phobius"/>
    </source>
</evidence>
<keyword evidence="12" id="KW-0539">Nucleus</keyword>
<feature type="transmembrane region" description="Helical" evidence="14">
    <location>
        <begin position="421"/>
        <end position="440"/>
    </location>
</feature>
<keyword evidence="15" id="KW-1185">Reference proteome</keyword>
<dbReference type="Proteomes" id="UP000095283">
    <property type="component" value="Unplaced"/>
</dbReference>
<comment type="subcellular location">
    <subcellularLocation>
        <location evidence="1">Nucleus membrane</location>
        <topology evidence="1">Multi-pass membrane protein</topology>
    </subcellularLocation>
    <subcellularLocation>
        <location evidence="2">Nucleus</location>
        <location evidence="2">Nuclear pore complex</location>
    </subcellularLocation>
</comment>
<dbReference type="GO" id="GO:0070762">
    <property type="term" value="C:nuclear pore transmembrane ring"/>
    <property type="evidence" value="ECO:0007669"/>
    <property type="project" value="TreeGrafter"/>
</dbReference>
<evidence type="ECO:0000313" key="16">
    <source>
        <dbReference type="WBParaSite" id="Hba_16152"/>
    </source>
</evidence>
<keyword evidence="7" id="KW-0653">Protein transport</keyword>
<keyword evidence="8 14" id="KW-1133">Transmembrane helix</keyword>
<evidence type="ECO:0000256" key="1">
    <source>
        <dbReference type="ARBA" id="ARBA00004232"/>
    </source>
</evidence>
<feature type="transmembrane region" description="Helical" evidence="14">
    <location>
        <begin position="189"/>
        <end position="210"/>
    </location>
</feature>
<feature type="compositionally biased region" description="Polar residues" evidence="13">
    <location>
        <begin position="37"/>
        <end position="51"/>
    </location>
</feature>
<dbReference type="InterPro" id="IPR029020">
    <property type="entry name" value="Ammonium/urea_transptr"/>
</dbReference>
<dbReference type="GO" id="GO:0030674">
    <property type="term" value="F:protein-macromolecule adaptor activity"/>
    <property type="evidence" value="ECO:0007669"/>
    <property type="project" value="TreeGrafter"/>
</dbReference>
<dbReference type="PRINTS" id="PR00342">
    <property type="entry name" value="RHESUSRHD"/>
</dbReference>
<evidence type="ECO:0000256" key="3">
    <source>
        <dbReference type="ARBA" id="ARBA00005760"/>
    </source>
</evidence>
<dbReference type="Pfam" id="PF09531">
    <property type="entry name" value="Ndc1_Nup"/>
    <property type="match status" value="1"/>
</dbReference>
<dbReference type="GO" id="GO:0015031">
    <property type="term" value="P:protein transport"/>
    <property type="evidence" value="ECO:0007669"/>
    <property type="project" value="UniProtKB-KW"/>
</dbReference>
<dbReference type="GO" id="GO:0006999">
    <property type="term" value="P:nuclear pore organization"/>
    <property type="evidence" value="ECO:0007669"/>
    <property type="project" value="TreeGrafter"/>
</dbReference>
<keyword evidence="11 14" id="KW-0472">Membrane</keyword>
<feature type="transmembrane region" description="Helical" evidence="14">
    <location>
        <begin position="452"/>
        <end position="469"/>
    </location>
</feature>
<dbReference type="GO" id="GO:0005886">
    <property type="term" value="C:plasma membrane"/>
    <property type="evidence" value="ECO:0007669"/>
    <property type="project" value="InterPro"/>
</dbReference>
<evidence type="ECO:0000256" key="9">
    <source>
        <dbReference type="ARBA" id="ARBA00023010"/>
    </source>
</evidence>
<evidence type="ECO:0000313" key="15">
    <source>
        <dbReference type="Proteomes" id="UP000095283"/>
    </source>
</evidence>
<accession>A0A1I7XES2</accession>
<evidence type="ECO:0000256" key="5">
    <source>
        <dbReference type="ARBA" id="ARBA00022692"/>
    </source>
</evidence>
<evidence type="ECO:0000256" key="10">
    <source>
        <dbReference type="ARBA" id="ARBA00023132"/>
    </source>
</evidence>
<dbReference type="Gene3D" id="1.10.3430.10">
    <property type="entry name" value="Ammonium transporter AmtB like domains"/>
    <property type="match status" value="1"/>
</dbReference>
<dbReference type="PANTHER" id="PTHR13269:SF6">
    <property type="entry name" value="NUCLEOPORIN NDC1"/>
    <property type="match status" value="1"/>
</dbReference>
<feature type="region of interest" description="Disordered" evidence="13">
    <location>
        <begin position="1"/>
        <end position="51"/>
    </location>
</feature>
<reference evidence="16" key="1">
    <citation type="submission" date="2016-11" db="UniProtKB">
        <authorList>
            <consortium name="WormBaseParasite"/>
        </authorList>
    </citation>
    <scope>IDENTIFICATION</scope>
</reference>
<dbReference type="SUPFAM" id="SSF111352">
    <property type="entry name" value="Ammonium transporter"/>
    <property type="match status" value="1"/>
</dbReference>
<name>A0A1I7XES2_HETBA</name>
<keyword evidence="4" id="KW-0813">Transport</keyword>
<dbReference type="PANTHER" id="PTHR13269">
    <property type="entry name" value="NUCLEOPORIN NDC1"/>
    <property type="match status" value="1"/>
</dbReference>
<protein>
    <submittedName>
        <fullName evidence="16">Ammonium_transp domain-containing protein</fullName>
    </submittedName>
</protein>
<feature type="transmembrane region" description="Helical" evidence="14">
    <location>
        <begin position="163"/>
        <end position="183"/>
    </location>
</feature>
<keyword evidence="10" id="KW-0906">Nuclear pore complex</keyword>
<evidence type="ECO:0000256" key="6">
    <source>
        <dbReference type="ARBA" id="ARBA00022816"/>
    </source>
</evidence>
<feature type="transmembrane region" description="Helical" evidence="14">
    <location>
        <begin position="519"/>
        <end position="542"/>
    </location>
</feature>
<dbReference type="InterPro" id="IPR019049">
    <property type="entry name" value="Nucleoporin_prot_Ndc1/Nup"/>
</dbReference>
<organism evidence="15 16">
    <name type="scientific">Heterorhabditis bacteriophora</name>
    <name type="common">Entomopathogenic nematode worm</name>
    <dbReference type="NCBI Taxonomy" id="37862"/>
    <lineage>
        <taxon>Eukaryota</taxon>
        <taxon>Metazoa</taxon>
        <taxon>Ecdysozoa</taxon>
        <taxon>Nematoda</taxon>
        <taxon>Chromadorea</taxon>
        <taxon>Rhabditida</taxon>
        <taxon>Rhabditina</taxon>
        <taxon>Rhabditomorpha</taxon>
        <taxon>Strongyloidea</taxon>
        <taxon>Heterorhabditidae</taxon>
        <taxon>Heterorhabditis</taxon>
    </lineage>
</organism>
<keyword evidence="5 14" id="KW-0812">Transmembrane</keyword>
<dbReference type="WBParaSite" id="Hba_16152">
    <property type="protein sequence ID" value="Hba_16152"/>
    <property type="gene ID" value="Hba_16152"/>
</dbReference>
<sequence>MLSGESSSSTIHCEPTAIAQQSTASASSVNRRETFDNDSMPSSSKVASTTRSPGRVNTLFASSSRSEIISDQITEWFNGIIFMRKLQAAVTGSFISGCIFMLSIVFLQFSIWAPVQFIYDAFSSIFSLSSWFTSTFAALSSFASSFVMLILLCKADQMRHVCVIYIIFLICLKFTSFLGSLIFGISSLFYLLSISFYFTCGILILGQLFATKALMKLVRQIVMKPFTFPLPPPFAVHSPKPEQTRTLTTVLGSHDKLLKLFAFFDLRRIAWTDRIRRQEVFSLSQPGGHPRNWSAVSSSCVQVLDGVRHQLEIVSVTSSLSRDIDDDDDDELDKEMLMMPYKTRKQLYSSAIRKRHRTALRPSIPKKVLPGPQGIWLSKLSSIMPDKQATISRYDANLCILAIESLYMLIVESYHDDRYGVVLKDLAAIIGTLLSLISTIDKFFRSRADVHLMIFVGFGFLMAFLKRYGFSAVSVNLLLSAFVIQWAMLIRGFLSKQFHDTGTFTLGVPEMMCADSSCAVVLITMGVLLGRMTPAQFILLAFFETSISVFVEHIVFNILHELCCFGCSSLHLMLPCKNRVRLVENLGAILGNF</sequence>
<feature type="transmembrane region" description="Helical" evidence="14">
    <location>
        <begin position="131"/>
        <end position="151"/>
    </location>
</feature>
<keyword evidence="9" id="KW-0811">Translocation</keyword>
<evidence type="ECO:0000256" key="13">
    <source>
        <dbReference type="SAM" id="MobiDB-lite"/>
    </source>
</evidence>
<feature type="transmembrane region" description="Helical" evidence="14">
    <location>
        <begin position="475"/>
        <end position="494"/>
    </location>
</feature>
<feature type="compositionally biased region" description="Polar residues" evidence="13">
    <location>
        <begin position="1"/>
        <end position="11"/>
    </location>
</feature>
<evidence type="ECO:0000256" key="7">
    <source>
        <dbReference type="ARBA" id="ARBA00022927"/>
    </source>
</evidence>
<feature type="compositionally biased region" description="Low complexity" evidence="13">
    <location>
        <begin position="16"/>
        <end position="28"/>
    </location>
</feature>
<keyword evidence="6" id="KW-0509">mRNA transport</keyword>
<feature type="transmembrane region" description="Helical" evidence="14">
    <location>
        <begin position="88"/>
        <end position="111"/>
    </location>
</feature>